<feature type="chain" id="PRO_5024314961" description="DUF4878 domain-containing protein" evidence="1">
    <location>
        <begin position="29"/>
        <end position="140"/>
    </location>
</feature>
<reference evidence="3 4" key="1">
    <citation type="journal article" date="2017" name="Eur. J. Clin. Microbiol. Infect. Dis.">
        <title>Uncommonly isolated clinical Pseudomonas: identification and phylogenetic assignation.</title>
        <authorList>
            <person name="Mulet M."/>
            <person name="Gomila M."/>
            <person name="Ramirez A."/>
            <person name="Cardew S."/>
            <person name="Moore E.R."/>
            <person name="Lalucat J."/>
            <person name="Garcia-Valdes E."/>
        </authorList>
    </citation>
    <scope>NUCLEOTIDE SEQUENCE [LARGE SCALE GENOMIC DNA]</scope>
    <source>
        <strain evidence="3 4">SD129</strain>
    </source>
</reference>
<dbReference type="EMBL" id="QLAG01000011">
    <property type="protein sequence ID" value="TLX63547.1"/>
    <property type="molecule type" value="Genomic_DNA"/>
</dbReference>
<feature type="signal peptide" evidence="1">
    <location>
        <begin position="1"/>
        <end position="28"/>
    </location>
</feature>
<evidence type="ECO:0000259" key="2">
    <source>
        <dbReference type="Pfam" id="PF12870"/>
    </source>
</evidence>
<dbReference type="Pfam" id="PF12870">
    <property type="entry name" value="DUF4878"/>
    <property type="match status" value="1"/>
</dbReference>
<feature type="domain" description="DUF4878" evidence="2">
    <location>
        <begin position="26"/>
        <end position="138"/>
    </location>
</feature>
<accession>A0A5R9QEI7</accession>
<name>A0A5R9QEI7_9GAMM</name>
<gene>
    <name evidence="3" type="ORF">DN820_10665</name>
</gene>
<dbReference type="Gene3D" id="3.10.450.50">
    <property type="match status" value="1"/>
</dbReference>
<sequence length="140" mass="14926">MPCKEAVMRSLKYLLALLVALAVLHGCSTDTPEDVARAFTEAAYSGDVERTIELVDLPAGTPSGRSERVHGKLQVMTGNAANRAAALGGIDRISVAPAEYSDDHTRATVPVTLSFKASGARDHTDWVHLVKAGGSWKIRL</sequence>
<proteinExistence type="predicted"/>
<evidence type="ECO:0000313" key="3">
    <source>
        <dbReference type="EMBL" id="TLX63547.1"/>
    </source>
</evidence>
<dbReference type="AlphaFoldDB" id="A0A5R9QEI7"/>
<evidence type="ECO:0000313" key="4">
    <source>
        <dbReference type="Proteomes" id="UP000306753"/>
    </source>
</evidence>
<keyword evidence="1" id="KW-0732">Signal</keyword>
<organism evidence="3 4">
    <name type="scientific">Stutzerimonas nosocomialis</name>
    <dbReference type="NCBI Taxonomy" id="1056496"/>
    <lineage>
        <taxon>Bacteria</taxon>
        <taxon>Pseudomonadati</taxon>
        <taxon>Pseudomonadota</taxon>
        <taxon>Gammaproteobacteria</taxon>
        <taxon>Pseudomonadales</taxon>
        <taxon>Pseudomonadaceae</taxon>
        <taxon>Stutzerimonas</taxon>
    </lineage>
</organism>
<dbReference type="Proteomes" id="UP000306753">
    <property type="component" value="Unassembled WGS sequence"/>
</dbReference>
<comment type="caution">
    <text evidence="3">The sequence shown here is derived from an EMBL/GenBank/DDBJ whole genome shotgun (WGS) entry which is preliminary data.</text>
</comment>
<evidence type="ECO:0000256" key="1">
    <source>
        <dbReference type="SAM" id="SignalP"/>
    </source>
</evidence>
<protein>
    <recommendedName>
        <fullName evidence="2">DUF4878 domain-containing protein</fullName>
    </recommendedName>
</protein>
<keyword evidence="4" id="KW-1185">Reference proteome</keyword>
<dbReference type="InterPro" id="IPR024267">
    <property type="entry name" value="DUF4878"/>
</dbReference>